<keyword evidence="6" id="KW-1185">Reference proteome</keyword>
<evidence type="ECO:0000313" key="5">
    <source>
        <dbReference type="EMBL" id="KAK5971945.1"/>
    </source>
</evidence>
<dbReference type="InterPro" id="IPR021109">
    <property type="entry name" value="Peptidase_aspartic_dom_sf"/>
</dbReference>
<dbReference type="InterPro" id="IPR041588">
    <property type="entry name" value="Integrase_H2C2"/>
</dbReference>
<protein>
    <recommendedName>
        <fullName evidence="7">DUF5641 domain-containing protein</fullName>
    </recommendedName>
</protein>
<evidence type="ECO:0000259" key="3">
    <source>
        <dbReference type="Pfam" id="PF07245"/>
    </source>
</evidence>
<evidence type="ECO:0008006" key="7">
    <source>
        <dbReference type="Google" id="ProtNLM"/>
    </source>
</evidence>
<evidence type="ECO:0000256" key="2">
    <source>
        <dbReference type="SAM" id="Phobius"/>
    </source>
</evidence>
<feature type="domain" description="Integrase zinc-binding" evidence="4">
    <location>
        <begin position="771"/>
        <end position="811"/>
    </location>
</feature>
<feature type="region of interest" description="Disordered" evidence="1">
    <location>
        <begin position="908"/>
        <end position="937"/>
    </location>
</feature>
<feature type="compositionally biased region" description="Basic and acidic residues" evidence="1">
    <location>
        <begin position="867"/>
        <end position="879"/>
    </location>
</feature>
<dbReference type="Proteomes" id="UP001331761">
    <property type="component" value="Unassembled WGS sequence"/>
</dbReference>
<feature type="region of interest" description="Disordered" evidence="1">
    <location>
        <begin position="859"/>
        <end position="895"/>
    </location>
</feature>
<evidence type="ECO:0000256" key="1">
    <source>
        <dbReference type="SAM" id="MobiDB-lite"/>
    </source>
</evidence>
<keyword evidence="2" id="KW-0812">Transmembrane</keyword>
<dbReference type="Gene3D" id="1.10.340.70">
    <property type="match status" value="1"/>
</dbReference>
<dbReference type="Pfam" id="PF07245">
    <property type="entry name" value="Phlebovirus_G2"/>
    <property type="match status" value="1"/>
</dbReference>
<gene>
    <name evidence="5" type="ORF">GCK32_015328</name>
</gene>
<evidence type="ECO:0000313" key="6">
    <source>
        <dbReference type="Proteomes" id="UP001331761"/>
    </source>
</evidence>
<feature type="region of interest" description="Disordered" evidence="1">
    <location>
        <begin position="325"/>
        <end position="353"/>
    </location>
</feature>
<sequence>MTSLARTKKSLLTRRLNSIAEWLEDSERLLIPPGETEKPNRIKDLRVALRVCEENIATIESSLHGLGEAFENISERSAEDDEKFDKYVESANDMIIKLVSHKAKLLRIWEDCMDTTDQETVARGPRTEDQRQLFEKLSAIAAQLKDHGEHLDNYLAVHTFLHKFHGRIQKAATKRCMRHEAPFSHQGSEPTHQESDNDWTLELWLSTIDSLISEEERLQDMLPRNKEKDAFHMPQNRGFSVIACECCKLKGHRWSTCPKIPTPHPAGFLLESNRCLKCGSNAHRVASCTGGNCRKCHQKHHTAICTKSNGQATNAANLEKRNVPRMVQQQQPAKPSPTHSAKSKLSRPSKQHVVTVENQPLTQKVEDVDDAVVLQVNKRSHDLRNKVILLVGSTEILDAKNMTRKATVLLDTGSELSFIREDFAQELGLPVVDRTSLMISTFGTEDSVARKCDVSTLQIRDVEGGESAPNLVMAKSKLASIKTAITVPKLEMNAITLGARVAHFVYSSMSGLIEIQRVLFFTDSEIVLGWMKASANRQAMGVLVANRLKEVRRIVDNLEAQGVTVLFGHIPTALNPADCATRGLTSASCQEHFWWNGPQFIHGDITKTSEYEKMFPLVKSQEEAVGDIDAPMAAMTLITLQRNEMEEPTVFRLARFSSLYKAKRVVAYVHRFIHRLLQHFPLARKEAIFEAIPALRVSSSRHEFTDKELREAKNTIIRDHQKALVDSHRISSQKELNIQPDQQGILRCYGRLDRAAIPVPAMTPIFIVPKTALARLIIEEAHTQYHCGVAHTMATVRQTFWIPKLRQQAGDIVLLGDASQPRNTWKIGRIIELRGTTPDSTQEVVVELPNKSRVRRPVNRIVPLEVSQDREISPSDDSTKSTSTSAEQPSRYNLRKRKHIFYGEEDIDGSEIPCHTPPHHTHLPPSAPSPCPPSTPTPRPYRNHVNLIKTMPFLLTIIFFSSLIGTSTANDFNNTHHLQCTEGGVVVSQKTRHQFEICSEDYCLTYKHPRNEEVILFPPHIVLHEHVVKWKIFDGNDVDVLETICAAAPFCTQIDCTFCVAIIANPESYIRADSALLFSLPCASHHRTPDPVHLSDFWTNRGRDHNGDGHISGENRTFYGSEDAARNSKEPTSSPVALMKVHNFRISPNQPRILSPTTITLSSITVPPTPLLNSAFVADRKRTALAPHGYVPPLRCGSREKAENMTCDIVEDCHCHPAEIKMLCDCKDFNLTAHMLNPEYQLPILRPHVEFRMKQNLIARIPQLPTAEFILRIKDEFRTTLVTSDAICTAKSTQCTGCYNCGKGARAEIICTSSTPEARAEIQCDDYGFVVPCTSQGAPSELHFFSNRAQFYANCSIQCGTVRHSFEIVGILRYTGILHPALQRLLDGESEVHSEINFPDIGHIIDVFLRWSGTLLITIVIVLLALLVSYLFITNGACLCIPRLLLRFMILINRLFFRILRTLVCSPLRLLCYLYRDRKRKLRGKLP</sequence>
<feature type="transmembrane region" description="Helical" evidence="2">
    <location>
        <begin position="1415"/>
        <end position="1435"/>
    </location>
</feature>
<organism evidence="5 6">
    <name type="scientific">Trichostrongylus colubriformis</name>
    <name type="common">Black scour worm</name>
    <dbReference type="NCBI Taxonomy" id="6319"/>
    <lineage>
        <taxon>Eukaryota</taxon>
        <taxon>Metazoa</taxon>
        <taxon>Ecdysozoa</taxon>
        <taxon>Nematoda</taxon>
        <taxon>Chromadorea</taxon>
        <taxon>Rhabditida</taxon>
        <taxon>Rhabditina</taxon>
        <taxon>Rhabditomorpha</taxon>
        <taxon>Strongyloidea</taxon>
        <taxon>Trichostrongylidae</taxon>
        <taxon>Trichostrongylus</taxon>
    </lineage>
</organism>
<dbReference type="EMBL" id="WIXE01017185">
    <property type="protein sequence ID" value="KAK5971945.1"/>
    <property type="molecule type" value="Genomic_DNA"/>
</dbReference>
<evidence type="ECO:0000259" key="4">
    <source>
        <dbReference type="Pfam" id="PF17921"/>
    </source>
</evidence>
<dbReference type="InterPro" id="IPR009878">
    <property type="entry name" value="Phlebovirus_G2_fusion"/>
</dbReference>
<keyword evidence="2" id="KW-1133">Transmembrane helix</keyword>
<name>A0AAN8F7P4_TRICO</name>
<dbReference type="Gene3D" id="2.40.70.10">
    <property type="entry name" value="Acid Proteases"/>
    <property type="match status" value="1"/>
</dbReference>
<accession>A0AAN8F7P4</accession>
<dbReference type="Pfam" id="PF17921">
    <property type="entry name" value="Integrase_H2C2"/>
    <property type="match status" value="1"/>
</dbReference>
<feature type="compositionally biased region" description="Basic residues" evidence="1">
    <location>
        <begin position="341"/>
        <end position="350"/>
    </location>
</feature>
<keyword evidence="2" id="KW-0472">Membrane</keyword>
<feature type="compositionally biased region" description="Polar residues" evidence="1">
    <location>
        <begin position="327"/>
        <end position="340"/>
    </location>
</feature>
<dbReference type="InterPro" id="IPR008042">
    <property type="entry name" value="Retrotrans_Pao"/>
</dbReference>
<dbReference type="Pfam" id="PF05380">
    <property type="entry name" value="Peptidase_A17"/>
    <property type="match status" value="1"/>
</dbReference>
<feature type="compositionally biased region" description="Pro residues" evidence="1">
    <location>
        <begin position="925"/>
        <end position="937"/>
    </location>
</feature>
<dbReference type="PANTHER" id="PTHR47331">
    <property type="entry name" value="PHD-TYPE DOMAIN-CONTAINING PROTEIN"/>
    <property type="match status" value="1"/>
</dbReference>
<feature type="domain" description="Phlebovirus glycoprotein G2 fusion" evidence="3">
    <location>
        <begin position="1146"/>
        <end position="1258"/>
    </location>
</feature>
<reference evidence="5 6" key="1">
    <citation type="submission" date="2019-10" db="EMBL/GenBank/DDBJ databases">
        <title>Assembly and Annotation for the nematode Trichostrongylus colubriformis.</title>
        <authorList>
            <person name="Martin J."/>
        </authorList>
    </citation>
    <scope>NUCLEOTIDE SEQUENCE [LARGE SCALE GENOMIC DNA]</scope>
    <source>
        <strain evidence="5">G859</strain>
        <tissue evidence="5">Whole worm</tissue>
    </source>
</reference>
<comment type="caution">
    <text evidence="5">The sequence shown here is derived from an EMBL/GenBank/DDBJ whole genome shotgun (WGS) entry which is preliminary data.</text>
</comment>
<proteinExistence type="predicted"/>
<dbReference type="Gene3D" id="2.60.40.3770">
    <property type="match status" value="1"/>
</dbReference>